<sequence length="541" mass="60611">MQKGSASSKEFMDHDTCYELFWTLLTNMKSETNNDEGFNASAFVSLLDETQNCDRYINLSSFRQKYQDSLNDQSGNEDLYKRVTQNKLNSREEMFLVAKVHALFYPGLEKHIFKNLSLFNQLYYHTVERGQRTAVALGLASTVITSSTILFRFLRDQFRHNSKSPPSSFSSTMSPSNGTSKLAPAHNKSRYEDNSVCYARQNCIAKNEKEEFFKKVNVHKSRYTTNKMASCCRGALVSLAIVVMCAVFSRVQADLTETSTAHNVKITVSKEGSEIKTHFHVENATRSDLIELAQREDNTDEVEENEEKPKANKTNEDPYTKSVFGALDSMRTDFTNFNVDQFMKVVNDKNLVKKPTTTTRKPEAVVDNHELVRKVKAIVEAAQPNGENGQNGAVEVPTTVDEEQETQETADDSDLENAGSPYTKNLMAELGSMHKGSKTFDLGKLFAAINKDKEFQKGSTIKRTVDSDAVHSDEHRFGGNSTNDCACKTNNGVCRPVDAQQCLLHEGARIVKCATGGKWIPVEECKKTCEWSTGKPPVCVN</sequence>
<name>A0A814JGQ8_ADIRI</name>
<feature type="compositionally biased region" description="Low complexity" evidence="1">
    <location>
        <begin position="163"/>
        <end position="176"/>
    </location>
</feature>
<gene>
    <name evidence="2" type="ORF">EDS130_LOCUS16730</name>
</gene>
<evidence type="ECO:0000256" key="1">
    <source>
        <dbReference type="SAM" id="MobiDB-lite"/>
    </source>
</evidence>
<feature type="compositionally biased region" description="Acidic residues" evidence="1">
    <location>
        <begin position="400"/>
        <end position="415"/>
    </location>
</feature>
<feature type="region of interest" description="Disordered" evidence="1">
    <location>
        <begin position="400"/>
        <end position="419"/>
    </location>
</feature>
<reference evidence="2" key="1">
    <citation type="submission" date="2021-02" db="EMBL/GenBank/DDBJ databases">
        <authorList>
            <person name="Nowell W R."/>
        </authorList>
    </citation>
    <scope>NUCLEOTIDE SEQUENCE</scope>
</reference>
<organism evidence="2 3">
    <name type="scientific">Adineta ricciae</name>
    <name type="common">Rotifer</name>
    <dbReference type="NCBI Taxonomy" id="249248"/>
    <lineage>
        <taxon>Eukaryota</taxon>
        <taxon>Metazoa</taxon>
        <taxon>Spiralia</taxon>
        <taxon>Gnathifera</taxon>
        <taxon>Rotifera</taxon>
        <taxon>Eurotatoria</taxon>
        <taxon>Bdelloidea</taxon>
        <taxon>Adinetida</taxon>
        <taxon>Adinetidae</taxon>
        <taxon>Adineta</taxon>
    </lineage>
</organism>
<dbReference type="Proteomes" id="UP000663852">
    <property type="component" value="Unassembled WGS sequence"/>
</dbReference>
<feature type="region of interest" description="Disordered" evidence="1">
    <location>
        <begin position="163"/>
        <end position="187"/>
    </location>
</feature>
<feature type="compositionally biased region" description="Basic and acidic residues" evidence="1">
    <location>
        <begin position="307"/>
        <end position="319"/>
    </location>
</feature>
<feature type="region of interest" description="Disordered" evidence="1">
    <location>
        <begin position="294"/>
        <end position="319"/>
    </location>
</feature>
<evidence type="ECO:0000313" key="2">
    <source>
        <dbReference type="EMBL" id="CAF1037236.1"/>
    </source>
</evidence>
<protein>
    <submittedName>
        <fullName evidence="2">Uncharacterized protein</fullName>
    </submittedName>
</protein>
<dbReference type="AlphaFoldDB" id="A0A814JGQ8"/>
<dbReference type="EMBL" id="CAJNOJ010000073">
    <property type="protein sequence ID" value="CAF1037236.1"/>
    <property type="molecule type" value="Genomic_DNA"/>
</dbReference>
<proteinExistence type="predicted"/>
<comment type="caution">
    <text evidence="2">The sequence shown here is derived from an EMBL/GenBank/DDBJ whole genome shotgun (WGS) entry which is preliminary data.</text>
</comment>
<evidence type="ECO:0000313" key="3">
    <source>
        <dbReference type="Proteomes" id="UP000663852"/>
    </source>
</evidence>
<accession>A0A814JGQ8</accession>